<dbReference type="AlphaFoldDB" id="A0A0E2DAG1"/>
<sequence>MRYRISNGTCSSPKSKFQEVENREYKLDWRIFVRYELGPIASKIVACIVEKCEEIRSFPQFLTLTK</sequence>
<accession>A0A0E2DAG1</accession>
<comment type="caution">
    <text evidence="1">The sequence shown here is derived from an EMBL/GenBank/DDBJ whole genome shotgun (WGS) entry which is preliminary data.</text>
</comment>
<proteinExistence type="predicted"/>
<dbReference type="EMBL" id="AHNR02000007">
    <property type="protein sequence ID" value="EKR57051.1"/>
    <property type="molecule type" value="Genomic_DNA"/>
</dbReference>
<name>A0A0E2DAG1_LEPIR</name>
<gene>
    <name evidence="1" type="ORF">LEP1GSC105_4922</name>
</gene>
<reference evidence="1 2" key="1">
    <citation type="submission" date="2012-10" db="EMBL/GenBank/DDBJ databases">
        <authorList>
            <person name="Harkins D.M."/>
            <person name="Durkin A.S."/>
            <person name="Brinkac L.M."/>
            <person name="Haft D.H."/>
            <person name="Selengut J.D."/>
            <person name="Sanka R."/>
            <person name="DePew J."/>
            <person name="Purushe J."/>
            <person name="Chanthongthip A."/>
            <person name="Lattana O."/>
            <person name="Phetsouvanh R."/>
            <person name="Newton P.N."/>
            <person name="Vinetz J.M."/>
            <person name="Sutton G.G."/>
            <person name="Nierman W.C."/>
            <person name="Fouts D.E."/>
        </authorList>
    </citation>
    <scope>NUCLEOTIDE SEQUENCE [LARGE SCALE GENOMIC DNA]</scope>
    <source>
        <strain evidence="1 2">UI 12758</strain>
    </source>
</reference>
<protein>
    <submittedName>
        <fullName evidence="1">Uncharacterized protein</fullName>
    </submittedName>
</protein>
<dbReference type="Proteomes" id="UP000001340">
    <property type="component" value="Unassembled WGS sequence"/>
</dbReference>
<organism evidence="1 2">
    <name type="scientific">Leptospira interrogans str. UI 12758</name>
    <dbReference type="NCBI Taxonomy" id="1049938"/>
    <lineage>
        <taxon>Bacteria</taxon>
        <taxon>Pseudomonadati</taxon>
        <taxon>Spirochaetota</taxon>
        <taxon>Spirochaetia</taxon>
        <taxon>Leptospirales</taxon>
        <taxon>Leptospiraceae</taxon>
        <taxon>Leptospira</taxon>
    </lineage>
</organism>
<evidence type="ECO:0000313" key="2">
    <source>
        <dbReference type="Proteomes" id="UP000001340"/>
    </source>
</evidence>
<evidence type="ECO:0000313" key="1">
    <source>
        <dbReference type="EMBL" id="EKR57051.1"/>
    </source>
</evidence>